<protein>
    <submittedName>
        <fullName evidence="12">Amiloride-sensitive sodium channel subunit beta-like</fullName>
    </submittedName>
</protein>
<evidence type="ECO:0000256" key="1">
    <source>
        <dbReference type="ARBA" id="ARBA00004141"/>
    </source>
</evidence>
<evidence type="ECO:0000256" key="8">
    <source>
        <dbReference type="ARBA" id="ARBA00023136"/>
    </source>
</evidence>
<evidence type="ECO:0000256" key="6">
    <source>
        <dbReference type="ARBA" id="ARBA00023053"/>
    </source>
</evidence>
<accession>A0AAV4GBD9</accession>
<evidence type="ECO:0000313" key="12">
    <source>
        <dbReference type="EMBL" id="GFR82972.1"/>
    </source>
</evidence>
<gene>
    <name evidence="12" type="ORF">ElyMa_005964800</name>
</gene>
<name>A0AAV4GBD9_9GAST</name>
<keyword evidence="7 11" id="KW-0406">Ion transport</keyword>
<dbReference type="Pfam" id="PF00858">
    <property type="entry name" value="ASC"/>
    <property type="match status" value="1"/>
</dbReference>
<evidence type="ECO:0000256" key="9">
    <source>
        <dbReference type="ARBA" id="ARBA00023201"/>
    </source>
</evidence>
<sequence length="146" mass="16092">MPEHSIYADLEKLALNLSDLRLQDMGHQIEDMVISCTFNTVECSAENFTHFYNYRYGNCFTFTTNDEKNGDNTGIGVQAGQTHGLVLEMNVQSGEYMAVTESAGLLLLVHEPDRVVYPDDGGLVISPGFATNVALQKVRGQCVILV</sequence>
<reference evidence="12 13" key="1">
    <citation type="journal article" date="2021" name="Elife">
        <title>Chloroplast acquisition without the gene transfer in kleptoplastic sea slugs, Plakobranchus ocellatus.</title>
        <authorList>
            <person name="Maeda T."/>
            <person name="Takahashi S."/>
            <person name="Yoshida T."/>
            <person name="Shimamura S."/>
            <person name="Takaki Y."/>
            <person name="Nagai Y."/>
            <person name="Toyoda A."/>
            <person name="Suzuki Y."/>
            <person name="Arimoto A."/>
            <person name="Ishii H."/>
            <person name="Satoh N."/>
            <person name="Nishiyama T."/>
            <person name="Hasebe M."/>
            <person name="Maruyama T."/>
            <person name="Minagawa J."/>
            <person name="Obokata J."/>
            <person name="Shigenobu S."/>
        </authorList>
    </citation>
    <scope>NUCLEOTIDE SEQUENCE [LARGE SCALE GENOMIC DNA]</scope>
</reference>
<dbReference type="EMBL" id="BMAT01011973">
    <property type="protein sequence ID" value="GFR82972.1"/>
    <property type="molecule type" value="Genomic_DNA"/>
</dbReference>
<organism evidence="12 13">
    <name type="scientific">Elysia marginata</name>
    <dbReference type="NCBI Taxonomy" id="1093978"/>
    <lineage>
        <taxon>Eukaryota</taxon>
        <taxon>Metazoa</taxon>
        <taxon>Spiralia</taxon>
        <taxon>Lophotrochozoa</taxon>
        <taxon>Mollusca</taxon>
        <taxon>Gastropoda</taxon>
        <taxon>Heterobranchia</taxon>
        <taxon>Euthyneura</taxon>
        <taxon>Panpulmonata</taxon>
        <taxon>Sacoglossa</taxon>
        <taxon>Placobranchoidea</taxon>
        <taxon>Plakobranchidae</taxon>
        <taxon>Elysia</taxon>
    </lineage>
</organism>
<dbReference type="PRINTS" id="PR01078">
    <property type="entry name" value="AMINACHANNEL"/>
</dbReference>
<keyword evidence="13" id="KW-1185">Reference proteome</keyword>
<dbReference type="InterPro" id="IPR001873">
    <property type="entry name" value="ENaC"/>
</dbReference>
<dbReference type="PANTHER" id="PTHR11690">
    <property type="entry name" value="AMILORIDE-SENSITIVE SODIUM CHANNEL-RELATED"/>
    <property type="match status" value="1"/>
</dbReference>
<keyword evidence="5" id="KW-1133">Transmembrane helix</keyword>
<dbReference type="AlphaFoldDB" id="A0AAV4GBD9"/>
<keyword evidence="4 11" id="KW-0812">Transmembrane</keyword>
<dbReference type="GO" id="GO:0015280">
    <property type="term" value="F:ligand-gated sodium channel activity"/>
    <property type="evidence" value="ECO:0007669"/>
    <property type="project" value="TreeGrafter"/>
</dbReference>
<dbReference type="Gene3D" id="2.60.470.10">
    <property type="entry name" value="Acid-sensing ion channels like domains"/>
    <property type="match status" value="1"/>
</dbReference>
<keyword evidence="6" id="KW-0915">Sodium</keyword>
<dbReference type="GO" id="GO:0005886">
    <property type="term" value="C:plasma membrane"/>
    <property type="evidence" value="ECO:0007669"/>
    <property type="project" value="TreeGrafter"/>
</dbReference>
<dbReference type="Proteomes" id="UP000762676">
    <property type="component" value="Unassembled WGS sequence"/>
</dbReference>
<keyword evidence="8" id="KW-0472">Membrane</keyword>
<keyword evidence="10 11" id="KW-0407">Ion channel</keyword>
<evidence type="ECO:0000256" key="2">
    <source>
        <dbReference type="ARBA" id="ARBA00022448"/>
    </source>
</evidence>
<keyword evidence="2 11" id="KW-0813">Transport</keyword>
<comment type="subcellular location">
    <subcellularLocation>
        <location evidence="1">Membrane</location>
        <topology evidence="1">Multi-pass membrane protein</topology>
    </subcellularLocation>
</comment>
<evidence type="ECO:0000256" key="7">
    <source>
        <dbReference type="ARBA" id="ARBA00023065"/>
    </source>
</evidence>
<comment type="caution">
    <text evidence="12">The sequence shown here is derived from an EMBL/GenBank/DDBJ whole genome shotgun (WGS) entry which is preliminary data.</text>
</comment>
<dbReference type="PANTHER" id="PTHR11690:SF248">
    <property type="entry name" value="PICKPOCKET 17, ISOFORM A"/>
    <property type="match status" value="1"/>
</dbReference>
<evidence type="ECO:0000256" key="11">
    <source>
        <dbReference type="RuleBase" id="RU000679"/>
    </source>
</evidence>
<evidence type="ECO:0000256" key="5">
    <source>
        <dbReference type="ARBA" id="ARBA00022989"/>
    </source>
</evidence>
<comment type="similarity">
    <text evidence="11">Belongs to the amiloride-sensitive sodium channel (TC 1.A.6) family.</text>
</comment>
<evidence type="ECO:0000313" key="13">
    <source>
        <dbReference type="Proteomes" id="UP000762676"/>
    </source>
</evidence>
<keyword evidence="3 11" id="KW-0894">Sodium channel</keyword>
<evidence type="ECO:0000256" key="10">
    <source>
        <dbReference type="ARBA" id="ARBA00023303"/>
    </source>
</evidence>
<evidence type="ECO:0000256" key="3">
    <source>
        <dbReference type="ARBA" id="ARBA00022461"/>
    </source>
</evidence>
<proteinExistence type="inferred from homology"/>
<evidence type="ECO:0000256" key="4">
    <source>
        <dbReference type="ARBA" id="ARBA00022692"/>
    </source>
</evidence>
<keyword evidence="9 11" id="KW-0739">Sodium transport</keyword>